<organism evidence="2">
    <name type="scientific">Anguilla anguilla</name>
    <name type="common">European freshwater eel</name>
    <name type="synonym">Muraena anguilla</name>
    <dbReference type="NCBI Taxonomy" id="7936"/>
    <lineage>
        <taxon>Eukaryota</taxon>
        <taxon>Metazoa</taxon>
        <taxon>Chordata</taxon>
        <taxon>Craniata</taxon>
        <taxon>Vertebrata</taxon>
        <taxon>Euteleostomi</taxon>
        <taxon>Actinopterygii</taxon>
        <taxon>Neopterygii</taxon>
        <taxon>Teleostei</taxon>
        <taxon>Anguilliformes</taxon>
        <taxon>Anguillidae</taxon>
        <taxon>Anguilla</taxon>
    </lineage>
</organism>
<evidence type="ECO:0000256" key="1">
    <source>
        <dbReference type="SAM" id="SignalP"/>
    </source>
</evidence>
<feature type="signal peptide" evidence="1">
    <location>
        <begin position="1"/>
        <end position="20"/>
    </location>
</feature>
<reference evidence="2" key="1">
    <citation type="submission" date="2014-11" db="EMBL/GenBank/DDBJ databases">
        <authorList>
            <person name="Amaro Gonzalez C."/>
        </authorList>
    </citation>
    <scope>NUCLEOTIDE SEQUENCE</scope>
</reference>
<protein>
    <submittedName>
        <fullName evidence="2">Uncharacterized protein</fullName>
    </submittedName>
</protein>
<evidence type="ECO:0000313" key="2">
    <source>
        <dbReference type="EMBL" id="JAH47390.1"/>
    </source>
</evidence>
<proteinExistence type="predicted"/>
<reference evidence="2" key="2">
    <citation type="journal article" date="2015" name="Fish Shellfish Immunol.">
        <title>Early steps in the European eel (Anguilla anguilla)-Vibrio vulnificus interaction in the gills: Role of the RtxA13 toxin.</title>
        <authorList>
            <person name="Callol A."/>
            <person name="Pajuelo D."/>
            <person name="Ebbesson L."/>
            <person name="Teles M."/>
            <person name="MacKenzie S."/>
            <person name="Amaro C."/>
        </authorList>
    </citation>
    <scope>NUCLEOTIDE SEQUENCE</scope>
</reference>
<sequence>MCVVCVYLVALLLCRQLCCGGVQSLHITLWIPCYTVCTHSK</sequence>
<dbReference type="EMBL" id="GBXM01061187">
    <property type="protein sequence ID" value="JAH47390.1"/>
    <property type="molecule type" value="Transcribed_RNA"/>
</dbReference>
<accession>A0A0E9T360</accession>
<name>A0A0E9T360_ANGAN</name>
<feature type="chain" id="PRO_5002432490" evidence="1">
    <location>
        <begin position="21"/>
        <end position="41"/>
    </location>
</feature>
<dbReference type="AlphaFoldDB" id="A0A0E9T360"/>
<keyword evidence="1" id="KW-0732">Signal</keyword>